<dbReference type="PANTHER" id="PTHR43441">
    <property type="entry name" value="RIBOSOMAL-PROTEIN-SERINE ACETYLTRANSFERASE"/>
    <property type="match status" value="1"/>
</dbReference>
<dbReference type="RefSeq" id="WP_317957693.1">
    <property type="nucleotide sequence ID" value="NZ_BSKO01000001.1"/>
</dbReference>
<sequence>MEPIIIEFPDYVETERLLIRAPKLDDWKELHEAVRASKAELEPWLPFARNDESEEERKANTKEAYVNFIARKDLRFHVYSKETGKFIASTGLHRIDWKARKFEIGYWVDSRQSGKGYVTEVVHGLTRFAFEQLEANRVEIRCDSKNTKSRAVAERAGFDLEGILRNDEIDHKGSLRDTCIFSKIKL</sequence>
<dbReference type="Proteomes" id="UP001275436">
    <property type="component" value="Unassembled WGS sequence"/>
</dbReference>
<dbReference type="InterPro" id="IPR000182">
    <property type="entry name" value="GNAT_dom"/>
</dbReference>
<dbReference type="InterPro" id="IPR016181">
    <property type="entry name" value="Acyl_CoA_acyltransferase"/>
</dbReference>
<feature type="domain" description="N-acetyltransferase" evidence="1">
    <location>
        <begin position="17"/>
        <end position="180"/>
    </location>
</feature>
<gene>
    <name evidence="2" type="ORF">MACH08_05720</name>
</gene>
<proteinExistence type="predicted"/>
<evidence type="ECO:0000313" key="2">
    <source>
        <dbReference type="EMBL" id="GLO64788.1"/>
    </source>
</evidence>
<dbReference type="Gene3D" id="3.40.630.30">
    <property type="match status" value="1"/>
</dbReference>
<keyword evidence="3" id="KW-1185">Reference proteome</keyword>
<organism evidence="2 3">
    <name type="scientific">Oceanobacillus kimchii</name>
    <dbReference type="NCBI Taxonomy" id="746691"/>
    <lineage>
        <taxon>Bacteria</taxon>
        <taxon>Bacillati</taxon>
        <taxon>Bacillota</taxon>
        <taxon>Bacilli</taxon>
        <taxon>Bacillales</taxon>
        <taxon>Bacillaceae</taxon>
        <taxon>Oceanobacillus</taxon>
    </lineage>
</organism>
<accession>A0ABQ5TDJ3</accession>
<dbReference type="SUPFAM" id="SSF55729">
    <property type="entry name" value="Acyl-CoA N-acyltransferases (Nat)"/>
    <property type="match status" value="1"/>
</dbReference>
<evidence type="ECO:0000313" key="3">
    <source>
        <dbReference type="Proteomes" id="UP001275436"/>
    </source>
</evidence>
<dbReference type="PROSITE" id="PS51186">
    <property type="entry name" value="GNAT"/>
    <property type="match status" value="1"/>
</dbReference>
<dbReference type="PANTHER" id="PTHR43441:SF3">
    <property type="entry name" value="ACETYLTRANSFERASE"/>
    <property type="match status" value="1"/>
</dbReference>
<evidence type="ECO:0000259" key="1">
    <source>
        <dbReference type="PROSITE" id="PS51186"/>
    </source>
</evidence>
<dbReference type="Pfam" id="PF13302">
    <property type="entry name" value="Acetyltransf_3"/>
    <property type="match status" value="1"/>
</dbReference>
<dbReference type="EMBL" id="BSKO01000001">
    <property type="protein sequence ID" value="GLO64788.1"/>
    <property type="molecule type" value="Genomic_DNA"/>
</dbReference>
<protein>
    <submittedName>
        <fullName evidence="2">Ribosomal-protein-serine acetyltransferase</fullName>
    </submittedName>
</protein>
<reference evidence="2 3" key="1">
    <citation type="submission" date="2023-02" db="EMBL/GenBank/DDBJ databases">
        <title>Oceanobacillus kimchii IFOP_LL358 isolated form Alexandrium catenella lab strain.</title>
        <authorList>
            <person name="Gajardo G."/>
            <person name="Ueki S."/>
            <person name="Maruyama F."/>
        </authorList>
    </citation>
    <scope>NUCLEOTIDE SEQUENCE [LARGE SCALE GENOMIC DNA]</scope>
    <source>
        <strain evidence="2 3">IFOP_LL358</strain>
    </source>
</reference>
<name>A0ABQ5TDJ3_9BACI</name>
<comment type="caution">
    <text evidence="2">The sequence shown here is derived from an EMBL/GenBank/DDBJ whole genome shotgun (WGS) entry which is preliminary data.</text>
</comment>
<dbReference type="InterPro" id="IPR051908">
    <property type="entry name" value="Ribosomal_N-acetyltransferase"/>
</dbReference>